<evidence type="ECO:0000313" key="1">
    <source>
        <dbReference type="EMBL" id="NHN55717.1"/>
    </source>
</evidence>
<reference evidence="1" key="1">
    <citation type="submission" date="2020-03" db="EMBL/GenBank/DDBJ databases">
        <title>Draft sequencing of Calidifontibacter sp. DB0510.</title>
        <authorList>
            <person name="Kim D.-U."/>
        </authorList>
    </citation>
    <scope>NUCLEOTIDE SEQUENCE</scope>
    <source>
        <strain evidence="1">DB0510</strain>
    </source>
</reference>
<dbReference type="AlphaFoldDB" id="A0A967B0B0"/>
<accession>A0A967B0B0</accession>
<dbReference type="InterPro" id="IPR013078">
    <property type="entry name" value="His_Pase_superF_clade-1"/>
</dbReference>
<dbReference type="PANTHER" id="PTHR47623">
    <property type="entry name" value="OS09G0287300 PROTEIN"/>
    <property type="match status" value="1"/>
</dbReference>
<dbReference type="PANTHER" id="PTHR47623:SF1">
    <property type="entry name" value="OS09G0287300 PROTEIN"/>
    <property type="match status" value="1"/>
</dbReference>
<dbReference type="Gene3D" id="3.40.50.1240">
    <property type="entry name" value="Phosphoglycerate mutase-like"/>
    <property type="match status" value="1"/>
</dbReference>
<dbReference type="Pfam" id="PF00300">
    <property type="entry name" value="His_Phos_1"/>
    <property type="match status" value="1"/>
</dbReference>
<dbReference type="EMBL" id="JAAOIV010000005">
    <property type="protein sequence ID" value="NHN55717.1"/>
    <property type="molecule type" value="Genomic_DNA"/>
</dbReference>
<dbReference type="SMART" id="SM00855">
    <property type="entry name" value="PGAM"/>
    <property type="match status" value="1"/>
</dbReference>
<comment type="caution">
    <text evidence="1">The sequence shown here is derived from an EMBL/GenBank/DDBJ whole genome shotgun (WGS) entry which is preliminary data.</text>
</comment>
<proteinExistence type="predicted"/>
<keyword evidence="2" id="KW-1185">Reference proteome</keyword>
<gene>
    <name evidence="1" type="ORF">G9U51_08000</name>
</gene>
<name>A0A967B0B0_9MICO</name>
<dbReference type="RefSeq" id="WP_166195768.1">
    <property type="nucleotide sequence ID" value="NZ_JAAOIV010000005.1"/>
</dbReference>
<organism evidence="1 2">
    <name type="scientific">Metallococcus carri</name>
    <dbReference type="NCBI Taxonomy" id="1656884"/>
    <lineage>
        <taxon>Bacteria</taxon>
        <taxon>Bacillati</taxon>
        <taxon>Actinomycetota</taxon>
        <taxon>Actinomycetes</taxon>
        <taxon>Micrococcales</taxon>
        <taxon>Dermacoccaceae</taxon>
        <taxon>Metallococcus</taxon>
    </lineage>
</organism>
<dbReference type="Proteomes" id="UP000744769">
    <property type="component" value="Unassembled WGS sequence"/>
</dbReference>
<evidence type="ECO:0000313" key="2">
    <source>
        <dbReference type="Proteomes" id="UP000744769"/>
    </source>
</evidence>
<sequence>MSDSPRRLIAIRHAKAEAADSAPDHERNLTERGSADARALGAWFKEHGLHADFVWCSTAARTRQTWAEIVEASASGGLVDHEQRIYNASVPTLLQVLRETPKKARTVAIVGHAPGIPGLVAVLSEGSAQPAELEQHFVTAAAAVLDVPVEWAELAPGTCTVEALHVGRADNA</sequence>
<dbReference type="SUPFAM" id="SSF53254">
    <property type="entry name" value="Phosphoglycerate mutase-like"/>
    <property type="match status" value="1"/>
</dbReference>
<dbReference type="CDD" id="cd07067">
    <property type="entry name" value="HP_PGM_like"/>
    <property type="match status" value="1"/>
</dbReference>
<dbReference type="InterPro" id="IPR029033">
    <property type="entry name" value="His_PPase_superfam"/>
</dbReference>
<protein>
    <submittedName>
        <fullName evidence="1">Histidine phosphatase family protein</fullName>
    </submittedName>
</protein>